<dbReference type="SUPFAM" id="SSF54919">
    <property type="entry name" value="Nucleoside diphosphate kinase, NDK"/>
    <property type="match status" value="1"/>
</dbReference>
<gene>
    <name evidence="1" type="ORF">CRH09_27540</name>
</gene>
<accession>A0A291RPW3</accession>
<proteinExistence type="predicted"/>
<dbReference type="Proteomes" id="UP000221961">
    <property type="component" value="Chromosome"/>
</dbReference>
<evidence type="ECO:0000313" key="2">
    <source>
        <dbReference type="Proteomes" id="UP000221961"/>
    </source>
</evidence>
<sequence>MTIEGPCDVDRLRTWLADLSPSVGVERATAGEILVHSAADVGARITVPTALACDPTWWAAATVRRMLRTVPDADSCGSPGLAGVLRDGEWFHPRVPDDGVVPANGVLLFKPGLLVGPEALTGLAERLAECGYIASRARMVGGADIGRENMAVDHYRPHIELARRGRLTPEERETFLRIYDRAEFVARFGVSAHEADIVPAYVLVDEYGVPAEHLQAWSEESTRLRGLNSGAVDGPNEIGDCLFVNVFQQSGVLGGRPAVVLNPHIPGVVRALERTENRVVSVLVAAYAEQALPWARMRREFCGTTDPSRALPGSLRGDAFAGLFPLRGADGTPVCRTNNGVHLSNGLVETLHDGRTWFGLRPEDTTTGRLLLTAGVSPELLGCSFVELARRRHAISAVTDGLEYSEVVRILRRAQPLPC</sequence>
<organism evidence="1 2">
    <name type="scientific">Nocardia terpenica</name>
    <dbReference type="NCBI Taxonomy" id="455432"/>
    <lineage>
        <taxon>Bacteria</taxon>
        <taxon>Bacillati</taxon>
        <taxon>Actinomycetota</taxon>
        <taxon>Actinomycetes</taxon>
        <taxon>Mycobacteriales</taxon>
        <taxon>Nocardiaceae</taxon>
        <taxon>Nocardia</taxon>
    </lineage>
</organism>
<dbReference type="EMBL" id="CP023778">
    <property type="protein sequence ID" value="ATL69377.1"/>
    <property type="molecule type" value="Genomic_DNA"/>
</dbReference>
<dbReference type="AlphaFoldDB" id="A0A291RPW3"/>
<evidence type="ECO:0000313" key="1">
    <source>
        <dbReference type="EMBL" id="ATL69377.1"/>
    </source>
</evidence>
<reference evidence="1 2" key="1">
    <citation type="submission" date="2017-10" db="EMBL/GenBank/DDBJ databases">
        <title>Comparative genomics between pathogenic Norcardia.</title>
        <authorList>
            <person name="Zeng L."/>
        </authorList>
    </citation>
    <scope>NUCLEOTIDE SEQUENCE [LARGE SCALE GENOMIC DNA]</scope>
    <source>
        <strain evidence="1 2">NC_YFY_NT001</strain>
    </source>
</reference>
<protein>
    <submittedName>
        <fullName evidence="1">Uncharacterized protein</fullName>
    </submittedName>
</protein>
<dbReference type="KEGG" id="ntp:CRH09_27540"/>
<name>A0A291RPW3_9NOCA</name>
<dbReference type="InterPro" id="IPR036850">
    <property type="entry name" value="NDK-like_dom_sf"/>
</dbReference>